<reference evidence="2" key="1">
    <citation type="journal article" name="BMC Genomics">
        <title>Long-read sequencing and de novo genome assembly of marine medaka (Oryzias melastigma).</title>
        <authorList>
            <person name="Liang P."/>
            <person name="Saqib H.S.A."/>
            <person name="Ni X."/>
            <person name="Shen Y."/>
        </authorList>
    </citation>
    <scope>NUCLEOTIDE SEQUENCE</scope>
    <source>
        <strain evidence="2">Bigg-433</strain>
    </source>
</reference>
<feature type="region of interest" description="Disordered" evidence="1">
    <location>
        <begin position="133"/>
        <end position="153"/>
    </location>
</feature>
<feature type="region of interest" description="Disordered" evidence="1">
    <location>
        <begin position="98"/>
        <end position="120"/>
    </location>
</feature>
<dbReference type="Proteomes" id="UP000646548">
    <property type="component" value="Unassembled WGS sequence"/>
</dbReference>
<protein>
    <submittedName>
        <fullName evidence="2">Kinesin-like protein KIF13B</fullName>
    </submittedName>
</protein>
<comment type="caution">
    <text evidence="2">The sequence shown here is derived from an EMBL/GenBank/DDBJ whole genome shotgun (WGS) entry which is preliminary data.</text>
</comment>
<feature type="region of interest" description="Disordered" evidence="1">
    <location>
        <begin position="241"/>
        <end position="279"/>
    </location>
</feature>
<name>A0A834BRN8_ORYME</name>
<sequence>MVQKTGKCWPGWLPAPRTTSRPDSDAAIEKYLRSVLSVENILTLDRLRQEVAVREQLPVRGKASLSSPDVHRLFSSNLDLRTSTYKLSNLKAWDSHQDLCGPPSSRRTNTETTHSGFASSYLPPVTAVPRLLKSLLPGGKGDGGDQTSAHQQSLPRIVVQSASVEEDLSNQQQQQPVPVEESIPADVPTENHTSVPLPPPIIPDVDDLSSCLVSDSGYMSTSVSTATLSDVYTLSWDLPPSCGGKAGDFEEEPDEEEMGRGMEKLSADSPEPGESGSRL</sequence>
<organism evidence="2 3">
    <name type="scientific">Oryzias melastigma</name>
    <name type="common">Marine medaka</name>
    <dbReference type="NCBI Taxonomy" id="30732"/>
    <lineage>
        <taxon>Eukaryota</taxon>
        <taxon>Metazoa</taxon>
        <taxon>Chordata</taxon>
        <taxon>Craniata</taxon>
        <taxon>Vertebrata</taxon>
        <taxon>Euteleostomi</taxon>
        <taxon>Actinopterygii</taxon>
        <taxon>Neopterygii</taxon>
        <taxon>Teleostei</taxon>
        <taxon>Neoteleostei</taxon>
        <taxon>Acanthomorphata</taxon>
        <taxon>Ovalentaria</taxon>
        <taxon>Atherinomorphae</taxon>
        <taxon>Beloniformes</taxon>
        <taxon>Adrianichthyidae</taxon>
        <taxon>Oryziinae</taxon>
        <taxon>Oryzias</taxon>
    </lineage>
</organism>
<proteinExistence type="predicted"/>
<evidence type="ECO:0000313" key="2">
    <source>
        <dbReference type="EMBL" id="KAF6716074.1"/>
    </source>
</evidence>
<feature type="compositionally biased region" description="Polar residues" evidence="1">
    <location>
        <begin position="105"/>
        <end position="118"/>
    </location>
</feature>
<feature type="region of interest" description="Disordered" evidence="1">
    <location>
        <begin position="1"/>
        <end position="22"/>
    </location>
</feature>
<evidence type="ECO:0000256" key="1">
    <source>
        <dbReference type="SAM" id="MobiDB-lite"/>
    </source>
</evidence>
<gene>
    <name evidence="2" type="ORF">FQA47_007339</name>
</gene>
<dbReference type="EMBL" id="WKFB01000999">
    <property type="protein sequence ID" value="KAF6716074.1"/>
    <property type="molecule type" value="Genomic_DNA"/>
</dbReference>
<accession>A0A834BRN8</accession>
<evidence type="ECO:0000313" key="3">
    <source>
        <dbReference type="Proteomes" id="UP000646548"/>
    </source>
</evidence>
<dbReference type="AlphaFoldDB" id="A0A834BRN8"/>